<keyword evidence="4" id="KW-1185">Reference proteome</keyword>
<dbReference type="SUPFAM" id="SSF48371">
    <property type="entry name" value="ARM repeat"/>
    <property type="match status" value="1"/>
</dbReference>
<dbReference type="Pfam" id="PF08161">
    <property type="entry name" value="RRP12_HEAT"/>
    <property type="match status" value="1"/>
</dbReference>
<evidence type="ECO:0000313" key="4">
    <source>
        <dbReference type="Proteomes" id="UP000033188"/>
    </source>
</evidence>
<dbReference type="InterPro" id="IPR016024">
    <property type="entry name" value="ARM-type_fold"/>
</dbReference>
<dbReference type="KEGG" id="bbig:BBBOND_0211570"/>
<dbReference type="OMA" id="YENAFEH"/>
<organism evidence="3 4">
    <name type="scientific">Babesia bigemina</name>
    <dbReference type="NCBI Taxonomy" id="5866"/>
    <lineage>
        <taxon>Eukaryota</taxon>
        <taxon>Sar</taxon>
        <taxon>Alveolata</taxon>
        <taxon>Apicomplexa</taxon>
        <taxon>Aconoidasida</taxon>
        <taxon>Piroplasmida</taxon>
        <taxon>Babesiidae</taxon>
        <taxon>Babesia</taxon>
    </lineage>
</organism>
<evidence type="ECO:0000256" key="1">
    <source>
        <dbReference type="SAM" id="MobiDB-lite"/>
    </source>
</evidence>
<protein>
    <recommendedName>
        <fullName evidence="2">RRP12 HEAT domain-containing protein</fullName>
    </recommendedName>
</protein>
<gene>
    <name evidence="3" type="ORF">BBBOND_0211570</name>
</gene>
<evidence type="ECO:0000259" key="2">
    <source>
        <dbReference type="Pfam" id="PF08161"/>
    </source>
</evidence>
<dbReference type="Proteomes" id="UP000033188">
    <property type="component" value="Chromosome 2"/>
</dbReference>
<dbReference type="EMBL" id="LK391708">
    <property type="protein sequence ID" value="CDR96013.1"/>
    <property type="molecule type" value="Genomic_DNA"/>
</dbReference>
<feature type="region of interest" description="Disordered" evidence="1">
    <location>
        <begin position="1231"/>
        <end position="1250"/>
    </location>
</feature>
<accession>A0A061D627</accession>
<dbReference type="InterPro" id="IPR012978">
    <property type="entry name" value="HEAT_RRP12"/>
</dbReference>
<dbReference type="OrthoDB" id="361182at2759"/>
<proteinExistence type="predicted"/>
<reference evidence="4" key="1">
    <citation type="submission" date="2014-06" db="EMBL/GenBank/DDBJ databases">
        <authorList>
            <person name="Aslett M."/>
            <person name="De Silva N."/>
        </authorList>
    </citation>
    <scope>NUCLEOTIDE SEQUENCE [LARGE SCALE GENOMIC DNA]</scope>
    <source>
        <strain evidence="4">Bond</strain>
    </source>
</reference>
<feature type="compositionally biased region" description="Basic residues" evidence="1">
    <location>
        <begin position="1233"/>
        <end position="1245"/>
    </location>
</feature>
<name>A0A061D627_BABBI</name>
<dbReference type="STRING" id="5866.A0A061D627"/>
<dbReference type="RefSeq" id="XP_012768199.1">
    <property type="nucleotide sequence ID" value="XM_012912745.1"/>
</dbReference>
<feature type="domain" description="RRP12 HEAT" evidence="2">
    <location>
        <begin position="585"/>
        <end position="752"/>
    </location>
</feature>
<evidence type="ECO:0000313" key="3">
    <source>
        <dbReference type="EMBL" id="CDR96013.1"/>
    </source>
</evidence>
<sequence>MASSEISHIVATLIRRIQKSTALGYDAIADRMQPSFQEEDLAMYEEQVKSDRFGRVQQCAFDSLALIRVAVAPMEPTWDEGISETDRQAMMEIYPIIKCSLDCIANQLGDALSNAERHKETTEETSTITFEGLFLIAKTGIEMLNPAIFYVEKSALSTIIEILEKASALRPLLNACTACLTAYLCRLLATDVPSELGEGLTVTLAQLKHVFERTLAMAIADDGDQVNNGTLSVLKITMTTVMRRMKELMKDAANNGSQIAFISKVIDCWYGVLVGQIMQLRVDMVQSSAKPVKLGKLMRIIASFPTLPPAHSLRLVLQIALTLQQDISCAIQTETLTALTTLMDVDVMQAGDVVRNNIKPLSEALVEVLFDRRFCGNSHGATDTTDCERQIQLVYCIAQCIRTARSVSHDKNAKMDEFLQKQVLTLLNTDKPQQADGAARLERMVRETQHLPELQHNFPTIEDFMASRDDCELLTRLTRTFNYLLSYSNQALDEAIALVICWLFNEFEFGICLKLLTPLCFHFLRTKRSKMLDGLHNVNQMPTGIASMVKSATTRWKLGGRIFSVAMETYKEVQEDSSIDVDTSSMKSQAVAIFTALLEATVDIAKETAGNLPKELEDCIGMFARMFGFDDYVRLLPLTPLHSIPITSETFRTESYIYMLPILQRQLKGVPLEVYMKHFMPILTKVETLKAKARDCAAINAANEMAMTYVVRSYDALVGILYNILIGMISSATDCKQTLERNNFELLKHILELLDKSSEGAVVACRLMASAANLEGMAPRLIGIFVKRFVALETTIHTESSDVQANIYAIEDALLGAIANCGKFCESKMLVENLESFEAALRRSNCTFDPLIKISRALLPSVDDQLKLKLHLHWIKLCKTMATKNLYLALKRSCETLATEIKESLPNKQQEPATTTDSPCKEVSVYVKESCSVYGLHALSEALNVKPDAKPNVETEEYSKHRICCIGAFVKLLETMKMHGVYDQATKKFVDTLMRPLILEAMINAIAPNNNTRSSALIIYDGICNLKLEEIGDILKLSISALSCKASKIMQIVLVRCLTRLMARHSQQAVKYNLAQVLQFIFRLLTEDNIKLYVQLLKFARVCVVKLNLDQVQWMAPMLMKMFENQSCCQKAKVYVRRVVQKLMVKLTRDQMLKIFPPTHLPLLRNIMAAQRNKRHSKLRKALRPSDDDDDDDDEQFIDKMFKTDDEGRLVLNFDENDESCRIESDIMEEKGRRRQKKMRQKLRKRGDVQPYTYIKLNKAKTSEKHKRENVKALKSLVKSKVKMRQ</sequence>
<dbReference type="VEuPathDB" id="PiroplasmaDB:BBBOND_0211570"/>
<dbReference type="GeneID" id="24564554"/>